<dbReference type="CDD" id="cd00067">
    <property type="entry name" value="GAL4"/>
    <property type="match status" value="1"/>
</dbReference>
<dbReference type="GO" id="GO:0008270">
    <property type="term" value="F:zinc ion binding"/>
    <property type="evidence" value="ECO:0007669"/>
    <property type="project" value="InterPro"/>
</dbReference>
<dbReference type="CDD" id="cd12148">
    <property type="entry name" value="fungal_TF_MHR"/>
    <property type="match status" value="1"/>
</dbReference>
<reference evidence="5" key="1">
    <citation type="journal article" date="2023" name="Mol. Phylogenet. Evol.">
        <title>Genome-scale phylogeny and comparative genomics of the fungal order Sordariales.</title>
        <authorList>
            <person name="Hensen N."/>
            <person name="Bonometti L."/>
            <person name="Westerberg I."/>
            <person name="Brannstrom I.O."/>
            <person name="Guillou S."/>
            <person name="Cros-Aarteil S."/>
            <person name="Calhoun S."/>
            <person name="Haridas S."/>
            <person name="Kuo A."/>
            <person name="Mondo S."/>
            <person name="Pangilinan J."/>
            <person name="Riley R."/>
            <person name="LaButti K."/>
            <person name="Andreopoulos B."/>
            <person name="Lipzen A."/>
            <person name="Chen C."/>
            <person name="Yan M."/>
            <person name="Daum C."/>
            <person name="Ng V."/>
            <person name="Clum A."/>
            <person name="Steindorff A."/>
            <person name="Ohm R.A."/>
            <person name="Martin F."/>
            <person name="Silar P."/>
            <person name="Natvig D.O."/>
            <person name="Lalanne C."/>
            <person name="Gautier V."/>
            <person name="Ament-Velasquez S.L."/>
            <person name="Kruys A."/>
            <person name="Hutchinson M.I."/>
            <person name="Powell A.J."/>
            <person name="Barry K."/>
            <person name="Miller A.N."/>
            <person name="Grigoriev I.V."/>
            <person name="Debuchy R."/>
            <person name="Gladieux P."/>
            <person name="Hiltunen Thoren M."/>
            <person name="Johannesson H."/>
        </authorList>
    </citation>
    <scope>NUCLEOTIDE SEQUENCE</scope>
    <source>
        <strain evidence="5">CBS 955.72</strain>
    </source>
</reference>
<evidence type="ECO:0000256" key="3">
    <source>
        <dbReference type="SAM" id="MobiDB-lite"/>
    </source>
</evidence>
<evidence type="ECO:0000256" key="1">
    <source>
        <dbReference type="ARBA" id="ARBA00022723"/>
    </source>
</evidence>
<feature type="compositionally biased region" description="Polar residues" evidence="3">
    <location>
        <begin position="139"/>
        <end position="152"/>
    </location>
</feature>
<evidence type="ECO:0000313" key="5">
    <source>
        <dbReference type="EMBL" id="KAK3344235.1"/>
    </source>
</evidence>
<feature type="region of interest" description="Disordered" evidence="3">
    <location>
        <begin position="1"/>
        <end position="61"/>
    </location>
</feature>
<feature type="region of interest" description="Disordered" evidence="3">
    <location>
        <begin position="96"/>
        <end position="172"/>
    </location>
</feature>
<sequence>MPIMPNNYRSWSPASPSFTTADANADGEAALEPDGDGRTASSLADLGRPRKTRRVSQKGQGLGVCDGCRKRRVKCDYQPRCRPCVEREIVCKREHVPGKRGPKRGRGRVIDELKAEAPKEVARPTRCSSDEREMGASDEVQSATTPSTSSFVSDRRHAPDLSGPSTPEQYRPTTRSYRDLIPQCVKLYYEHIYPIMPMLYMPDIWRMLKRSELRPAEQNLLYALSALTCFHMSGKSIQVEGPDSWERAGRYFLDEAESSRANYDRIKEVSLYVIISSFWMSTSSFEIKDDEKSSYYMTEALHFARQMRLQDDASYEGLSPHATLSRQRVFWQLFVTERSLAMFRKQDIILRKTPKIPAEGHPYESPEIHAGFLQLISAYAPLDESFVTAWNYGSDPRVTIDTYLNLQNTLAKPPAFMSHPDSAEQSSAVQQYSPTSIQKADLLITQQWLSLIVWRNSQKQHLVHPHHRYKCMQTAFPLAIAHRTARVLQSLPPEAVEVHGMGIFEKIYEIASSFVEVLSPRGGGRSRNAFGMDFANIGAGSDLGIFGVGRRGFTVDPLEFFVKTLTSTPNSKIQFADRLLRLAHEKPGAIKMALSPMLLPVSPWGTKGSQAWPGSTAGSVLGEVTDEAGIGNTAQSAAAVNGFEAPNTDFWSTDGSNFASGNTGAMGIIDPTLMDSNILSGPSIPDQFIFTPGFTIASSNWAGAEVGIGNTTHPGEFSSTDREPFFSPNFAIPMGTTMPGWSGNEFPANGGIFTTANLNHSGNTNHEYRAYPRPGSNGAGVSQRREVYFSN</sequence>
<dbReference type="GO" id="GO:0000981">
    <property type="term" value="F:DNA-binding transcription factor activity, RNA polymerase II-specific"/>
    <property type="evidence" value="ECO:0007669"/>
    <property type="project" value="InterPro"/>
</dbReference>
<dbReference type="GO" id="GO:0003677">
    <property type="term" value="F:DNA binding"/>
    <property type="evidence" value="ECO:0007669"/>
    <property type="project" value="InterPro"/>
</dbReference>
<feature type="compositionally biased region" description="Basic and acidic residues" evidence="3">
    <location>
        <begin position="108"/>
        <end position="135"/>
    </location>
</feature>
<evidence type="ECO:0000313" key="6">
    <source>
        <dbReference type="Proteomes" id="UP001275084"/>
    </source>
</evidence>
<dbReference type="AlphaFoldDB" id="A0AAJ0M9V7"/>
<dbReference type="PROSITE" id="PS50048">
    <property type="entry name" value="ZN2_CY6_FUNGAL_2"/>
    <property type="match status" value="1"/>
</dbReference>
<evidence type="ECO:0000256" key="2">
    <source>
        <dbReference type="ARBA" id="ARBA00023242"/>
    </source>
</evidence>
<proteinExistence type="predicted"/>
<dbReference type="PANTHER" id="PTHR31668:SF29">
    <property type="entry name" value="ZN(2)-C6 FUNGAL-TYPE DOMAIN-CONTAINING PROTEIN"/>
    <property type="match status" value="1"/>
</dbReference>
<dbReference type="SUPFAM" id="SSF57701">
    <property type="entry name" value="Zn2/Cys6 DNA-binding domain"/>
    <property type="match status" value="1"/>
</dbReference>
<dbReference type="InterPro" id="IPR007219">
    <property type="entry name" value="XnlR_reg_dom"/>
</dbReference>
<dbReference type="PANTHER" id="PTHR31668">
    <property type="entry name" value="GLUCOSE TRANSPORT TRANSCRIPTION REGULATOR RGT1-RELATED-RELATED"/>
    <property type="match status" value="1"/>
</dbReference>
<keyword evidence="6" id="KW-1185">Reference proteome</keyword>
<accession>A0AAJ0M9V7</accession>
<dbReference type="Proteomes" id="UP001275084">
    <property type="component" value="Unassembled WGS sequence"/>
</dbReference>
<gene>
    <name evidence="5" type="ORF">B0T25DRAFT_321578</name>
</gene>
<dbReference type="InterPro" id="IPR001138">
    <property type="entry name" value="Zn2Cys6_DnaBD"/>
</dbReference>
<dbReference type="Gene3D" id="4.10.240.10">
    <property type="entry name" value="Zn(2)-C6 fungal-type DNA-binding domain"/>
    <property type="match status" value="1"/>
</dbReference>
<dbReference type="GO" id="GO:0006351">
    <property type="term" value="P:DNA-templated transcription"/>
    <property type="evidence" value="ECO:0007669"/>
    <property type="project" value="InterPro"/>
</dbReference>
<comment type="caution">
    <text evidence="5">The sequence shown here is derived from an EMBL/GenBank/DDBJ whole genome shotgun (WGS) entry which is preliminary data.</text>
</comment>
<evidence type="ECO:0000259" key="4">
    <source>
        <dbReference type="PROSITE" id="PS50048"/>
    </source>
</evidence>
<name>A0AAJ0M9V7_9PEZI</name>
<keyword evidence="2" id="KW-0539">Nucleus</keyword>
<dbReference type="Pfam" id="PF04082">
    <property type="entry name" value="Fungal_trans"/>
    <property type="match status" value="1"/>
</dbReference>
<feature type="domain" description="Zn(2)-C6 fungal-type" evidence="4">
    <location>
        <begin position="64"/>
        <end position="93"/>
    </location>
</feature>
<feature type="compositionally biased region" description="Basic residues" evidence="3">
    <location>
        <begin position="98"/>
        <end position="107"/>
    </location>
</feature>
<feature type="compositionally biased region" description="Polar residues" evidence="3">
    <location>
        <begin position="163"/>
        <end position="172"/>
    </location>
</feature>
<feature type="compositionally biased region" description="Polar residues" evidence="3">
    <location>
        <begin position="7"/>
        <end position="22"/>
    </location>
</feature>
<protein>
    <recommendedName>
        <fullName evidence="4">Zn(2)-C6 fungal-type domain-containing protein</fullName>
    </recommendedName>
</protein>
<organism evidence="5 6">
    <name type="scientific">Lasiosphaeria hispida</name>
    <dbReference type="NCBI Taxonomy" id="260671"/>
    <lineage>
        <taxon>Eukaryota</taxon>
        <taxon>Fungi</taxon>
        <taxon>Dikarya</taxon>
        <taxon>Ascomycota</taxon>
        <taxon>Pezizomycotina</taxon>
        <taxon>Sordariomycetes</taxon>
        <taxon>Sordariomycetidae</taxon>
        <taxon>Sordariales</taxon>
        <taxon>Lasiosphaeriaceae</taxon>
        <taxon>Lasiosphaeria</taxon>
    </lineage>
</organism>
<dbReference type="InterPro" id="IPR050797">
    <property type="entry name" value="Carb_Metab_Trans_Reg"/>
</dbReference>
<reference evidence="5" key="2">
    <citation type="submission" date="2023-06" db="EMBL/GenBank/DDBJ databases">
        <authorList>
            <consortium name="Lawrence Berkeley National Laboratory"/>
            <person name="Haridas S."/>
            <person name="Hensen N."/>
            <person name="Bonometti L."/>
            <person name="Westerberg I."/>
            <person name="Brannstrom I.O."/>
            <person name="Guillou S."/>
            <person name="Cros-Aarteil S."/>
            <person name="Calhoun S."/>
            <person name="Kuo A."/>
            <person name="Mondo S."/>
            <person name="Pangilinan J."/>
            <person name="Riley R."/>
            <person name="Labutti K."/>
            <person name="Andreopoulos B."/>
            <person name="Lipzen A."/>
            <person name="Chen C."/>
            <person name="Yanf M."/>
            <person name="Daum C."/>
            <person name="Ng V."/>
            <person name="Clum A."/>
            <person name="Steindorff A."/>
            <person name="Ohm R."/>
            <person name="Martin F."/>
            <person name="Silar P."/>
            <person name="Natvig D."/>
            <person name="Lalanne C."/>
            <person name="Gautier V."/>
            <person name="Ament-Velasquez S.L."/>
            <person name="Kruys A."/>
            <person name="Hutchinson M.I."/>
            <person name="Powell A.J."/>
            <person name="Barry K."/>
            <person name="Miller A.N."/>
            <person name="Grigoriev I.V."/>
            <person name="Debuchy R."/>
            <person name="Gladieux P."/>
            <person name="Thoren M.H."/>
            <person name="Johannesson H."/>
        </authorList>
    </citation>
    <scope>NUCLEOTIDE SEQUENCE</scope>
    <source>
        <strain evidence="5">CBS 955.72</strain>
    </source>
</reference>
<dbReference type="InterPro" id="IPR036864">
    <property type="entry name" value="Zn2-C6_fun-type_DNA-bd_sf"/>
</dbReference>
<keyword evidence="1" id="KW-0479">Metal-binding</keyword>
<dbReference type="EMBL" id="JAUIQD010000007">
    <property type="protein sequence ID" value="KAK3344235.1"/>
    <property type="molecule type" value="Genomic_DNA"/>
</dbReference>